<keyword evidence="2" id="KW-1185">Reference proteome</keyword>
<proteinExistence type="predicted"/>
<comment type="caution">
    <text evidence="1">The sequence shown here is derived from an EMBL/GenBank/DDBJ whole genome shotgun (WGS) entry which is preliminary data.</text>
</comment>
<organism evidence="1 2">
    <name type="scientific">Corchorus olitorius</name>
    <dbReference type="NCBI Taxonomy" id="93759"/>
    <lineage>
        <taxon>Eukaryota</taxon>
        <taxon>Viridiplantae</taxon>
        <taxon>Streptophyta</taxon>
        <taxon>Embryophyta</taxon>
        <taxon>Tracheophyta</taxon>
        <taxon>Spermatophyta</taxon>
        <taxon>Magnoliopsida</taxon>
        <taxon>eudicotyledons</taxon>
        <taxon>Gunneridae</taxon>
        <taxon>Pentapetalae</taxon>
        <taxon>rosids</taxon>
        <taxon>malvids</taxon>
        <taxon>Malvales</taxon>
        <taxon>Malvaceae</taxon>
        <taxon>Grewioideae</taxon>
        <taxon>Apeibeae</taxon>
        <taxon>Corchorus</taxon>
    </lineage>
</organism>
<dbReference type="EMBL" id="AWUE01016697">
    <property type="protein sequence ID" value="OMO89715.1"/>
    <property type="molecule type" value="Genomic_DNA"/>
</dbReference>
<dbReference type="Proteomes" id="UP000187203">
    <property type="component" value="Unassembled WGS sequence"/>
</dbReference>
<name>A0A1R3J4F6_9ROSI</name>
<evidence type="ECO:0000313" key="2">
    <source>
        <dbReference type="Proteomes" id="UP000187203"/>
    </source>
</evidence>
<evidence type="ECO:0000313" key="1">
    <source>
        <dbReference type="EMBL" id="OMO89715.1"/>
    </source>
</evidence>
<dbReference type="AlphaFoldDB" id="A0A1R3J4F6"/>
<gene>
    <name evidence="1" type="ORF">COLO4_19623</name>
</gene>
<reference evidence="2" key="1">
    <citation type="submission" date="2013-09" db="EMBL/GenBank/DDBJ databases">
        <title>Corchorus olitorius genome sequencing.</title>
        <authorList>
            <person name="Alam M."/>
            <person name="Haque M.S."/>
            <person name="Islam M.S."/>
            <person name="Emdad E.M."/>
            <person name="Islam M.M."/>
            <person name="Ahmed B."/>
            <person name="Halim A."/>
            <person name="Hossen Q.M.M."/>
            <person name="Hossain M.Z."/>
            <person name="Ahmed R."/>
            <person name="Khan M.M."/>
            <person name="Islam R."/>
            <person name="Rashid M.M."/>
            <person name="Khan S.A."/>
            <person name="Rahman M.S."/>
            <person name="Alam M."/>
            <person name="Yahiya A.S."/>
            <person name="Khan M.S."/>
            <person name="Azam M.S."/>
            <person name="Haque T."/>
            <person name="Lashkar M.Z.H."/>
            <person name="Akhand A.I."/>
            <person name="Morshed G."/>
            <person name="Roy S."/>
            <person name="Uddin K.S."/>
            <person name="Rabeya T."/>
            <person name="Hossain A.S."/>
            <person name="Chowdhury A."/>
            <person name="Snigdha A.R."/>
            <person name="Mortoza M.S."/>
            <person name="Matin S.A."/>
            <person name="Hoque S.M.E."/>
            <person name="Islam M.K."/>
            <person name="Roy D.K."/>
            <person name="Haider R."/>
            <person name="Moosa M.M."/>
            <person name="Elias S.M."/>
            <person name="Hasan A.M."/>
            <person name="Jahan S."/>
            <person name="Shafiuddin M."/>
            <person name="Mahmood N."/>
            <person name="Shommy N.S."/>
        </authorList>
    </citation>
    <scope>NUCLEOTIDE SEQUENCE [LARGE SCALE GENOMIC DNA]</scope>
    <source>
        <strain evidence="2">cv. O-4</strain>
    </source>
</reference>
<accession>A0A1R3J4F6</accession>
<sequence>MITMQFARLRHGFNRSIPSNEGVIDLNEGKGNLHLGRALVAVAKPRLPQHVYAC</sequence>
<dbReference type="STRING" id="93759.A0A1R3J4F6"/>
<protein>
    <submittedName>
        <fullName evidence="1">Cytochrome p450</fullName>
    </submittedName>
</protein>